<gene>
    <name evidence="1" type="ORF">DEA37_0002049</name>
</gene>
<comment type="caution">
    <text evidence="1">The sequence shown here is derived from an EMBL/GenBank/DDBJ whole genome shotgun (WGS) entry which is preliminary data.</text>
</comment>
<keyword evidence="2" id="KW-1185">Reference proteome</keyword>
<dbReference type="EMBL" id="QNGE01000069">
    <property type="protein sequence ID" value="KAA3682118.1"/>
    <property type="molecule type" value="Genomic_DNA"/>
</dbReference>
<dbReference type="Proteomes" id="UP000324629">
    <property type="component" value="Unassembled WGS sequence"/>
</dbReference>
<name>A0A5J4P481_9TREM</name>
<protein>
    <submittedName>
        <fullName evidence="1">Uncharacterized protein</fullName>
    </submittedName>
</protein>
<dbReference type="AlphaFoldDB" id="A0A5J4P481"/>
<organism evidence="1 2">
    <name type="scientific">Paragonimus westermani</name>
    <dbReference type="NCBI Taxonomy" id="34504"/>
    <lineage>
        <taxon>Eukaryota</taxon>
        <taxon>Metazoa</taxon>
        <taxon>Spiralia</taxon>
        <taxon>Lophotrochozoa</taxon>
        <taxon>Platyhelminthes</taxon>
        <taxon>Trematoda</taxon>
        <taxon>Digenea</taxon>
        <taxon>Plagiorchiida</taxon>
        <taxon>Troglotremata</taxon>
        <taxon>Troglotrematidae</taxon>
        <taxon>Paragonimus</taxon>
    </lineage>
</organism>
<reference evidence="1 2" key="1">
    <citation type="journal article" date="2019" name="Gigascience">
        <title>Whole-genome sequence of the oriental lung fluke Paragonimus westermani.</title>
        <authorList>
            <person name="Oey H."/>
            <person name="Zakrzewski M."/>
            <person name="Narain K."/>
            <person name="Devi K.R."/>
            <person name="Agatsuma T."/>
            <person name="Nawaratna S."/>
            <person name="Gobert G.N."/>
            <person name="Jones M.K."/>
            <person name="Ragan M.A."/>
            <person name="McManus D.P."/>
            <person name="Krause L."/>
        </authorList>
    </citation>
    <scope>NUCLEOTIDE SEQUENCE [LARGE SCALE GENOMIC DNA]</scope>
    <source>
        <strain evidence="1 2">IND2009</strain>
    </source>
</reference>
<proteinExistence type="predicted"/>
<accession>A0A5J4P481</accession>
<evidence type="ECO:0000313" key="2">
    <source>
        <dbReference type="Proteomes" id="UP000324629"/>
    </source>
</evidence>
<sequence>MIILHTSIERHQSDRCNEILPQCLLAYMATVHSSTMYTPLLLTVGHELRLPVEVLTLLVLAERVRLPQYVREPGKRLRVAYTIAGKHQSKSQHHQKSYCDRTASGSVYCTVDHVWL</sequence>
<evidence type="ECO:0000313" key="1">
    <source>
        <dbReference type="EMBL" id="KAA3682118.1"/>
    </source>
</evidence>